<dbReference type="Pfam" id="PF07992">
    <property type="entry name" value="Pyr_redox_2"/>
    <property type="match status" value="1"/>
</dbReference>
<feature type="non-terminal residue" evidence="6">
    <location>
        <position position="370"/>
    </location>
</feature>
<dbReference type="PRINTS" id="PR00368">
    <property type="entry name" value="FADPNR"/>
</dbReference>
<dbReference type="PRINTS" id="PR00411">
    <property type="entry name" value="PNDRDTASEI"/>
</dbReference>
<comment type="caution">
    <text evidence="6">The sequence shown here is derived from an EMBL/GenBank/DDBJ whole genome shotgun (WGS) entry which is preliminary data.</text>
</comment>
<comment type="similarity">
    <text evidence="2">Belongs to the class-I pyridine nucleotide-disulfide oxidoreductase family.</text>
</comment>
<comment type="cofactor">
    <cofactor evidence="1">
        <name>FAD</name>
        <dbReference type="ChEBI" id="CHEBI:57692"/>
    </cofactor>
</comment>
<proteinExistence type="inferred from homology"/>
<evidence type="ECO:0000256" key="2">
    <source>
        <dbReference type="ARBA" id="ARBA00007532"/>
    </source>
</evidence>
<gene>
    <name evidence="6" type="ORF">D1825_01040</name>
</gene>
<dbReference type="NCBIfam" id="NF003585">
    <property type="entry name" value="PRK05249.1"/>
    <property type="match status" value="1"/>
</dbReference>
<dbReference type="PANTHER" id="PTHR22912:SF93">
    <property type="entry name" value="SOLUBLE PYRIDINE NUCLEOTIDE TRANSHYDROGENASE"/>
    <property type="match status" value="1"/>
</dbReference>
<evidence type="ECO:0000256" key="3">
    <source>
        <dbReference type="ARBA" id="ARBA00022630"/>
    </source>
</evidence>
<evidence type="ECO:0000259" key="5">
    <source>
        <dbReference type="Pfam" id="PF07992"/>
    </source>
</evidence>
<dbReference type="GO" id="GO:0003957">
    <property type="term" value="F:NAD(P)+ transhydrogenase (Si-specific) activity"/>
    <property type="evidence" value="ECO:0007669"/>
    <property type="project" value="UniProtKB-EC"/>
</dbReference>
<evidence type="ECO:0000256" key="1">
    <source>
        <dbReference type="ARBA" id="ARBA00001974"/>
    </source>
</evidence>
<evidence type="ECO:0000313" key="6">
    <source>
        <dbReference type="EMBL" id="RHA44479.1"/>
    </source>
</evidence>
<evidence type="ECO:0000256" key="4">
    <source>
        <dbReference type="ARBA" id="ARBA00022827"/>
    </source>
</evidence>
<dbReference type="GO" id="GO:0050660">
    <property type="term" value="F:flavin adenine dinucleotide binding"/>
    <property type="evidence" value="ECO:0007669"/>
    <property type="project" value="TreeGrafter"/>
</dbReference>
<evidence type="ECO:0000313" key="7">
    <source>
        <dbReference type="Proteomes" id="UP000283374"/>
    </source>
</evidence>
<sequence length="370" mass="39621">MATDGVPGEAATAHDEPVHYDYDLMVIGSGPGGQKAAIAAAKLGHKVAIVERRHMMGGVSVNTGTIPSKTLREAVMYLTGMAQREVYGASYRVKADITIEDLFARTQHVIGRETEVIRAQLLRNHVDVLGGTGSFVDAHTIAVLEDDGSRRTQFTARFVVIATGSKPHRPDSVQFDERTVLDSDGLLHLEKVPNSLVVVGAGIIGIEYASMFAALGTRVTVIDKRPAMLEMCDPEVAESLKFHLRDLSVSFRFGEEVAGVDSNTHGTVTRLASGKRIAADAVMYSAGRQGQTDALNLEAAGLSADSRGRIAVDDDYRTQVPNIFAVGDVIGFPALAATSMDQGRLAAYRAFDEPARELASVQPIGIYTIP</sequence>
<dbReference type="InterPro" id="IPR023753">
    <property type="entry name" value="FAD/NAD-binding_dom"/>
</dbReference>
<dbReference type="AlphaFoldDB" id="A0A413RR55"/>
<dbReference type="Gene3D" id="3.50.50.60">
    <property type="entry name" value="FAD/NAD(P)-binding domain"/>
    <property type="match status" value="1"/>
</dbReference>
<dbReference type="GO" id="GO:0004148">
    <property type="term" value="F:dihydrolipoyl dehydrogenase (NADH) activity"/>
    <property type="evidence" value="ECO:0007669"/>
    <property type="project" value="TreeGrafter"/>
</dbReference>
<keyword evidence="4" id="KW-0274">FAD</keyword>
<keyword evidence="3" id="KW-0285">Flavoprotein</keyword>
<keyword evidence="7" id="KW-1185">Reference proteome</keyword>
<dbReference type="GO" id="GO:0006103">
    <property type="term" value="P:2-oxoglutarate metabolic process"/>
    <property type="evidence" value="ECO:0007669"/>
    <property type="project" value="TreeGrafter"/>
</dbReference>
<accession>A0A413RR55</accession>
<dbReference type="InterPro" id="IPR050151">
    <property type="entry name" value="Class-I_Pyr_Nuc-Dis_Oxidored"/>
</dbReference>
<organism evidence="6 7">
    <name type="scientific">Cellulomonas rhizosphaerae</name>
    <dbReference type="NCBI Taxonomy" id="2293719"/>
    <lineage>
        <taxon>Bacteria</taxon>
        <taxon>Bacillati</taxon>
        <taxon>Actinomycetota</taxon>
        <taxon>Actinomycetes</taxon>
        <taxon>Micrococcales</taxon>
        <taxon>Cellulomonadaceae</taxon>
        <taxon>Cellulomonas</taxon>
    </lineage>
</organism>
<protein>
    <submittedName>
        <fullName evidence="6">Si-specific NAD(P)(+) transhydrogenase</fullName>
        <ecNumber evidence="6">1.6.1.1</ecNumber>
    </submittedName>
</protein>
<feature type="domain" description="FAD/NAD(P)-binding" evidence="5">
    <location>
        <begin position="22"/>
        <end position="343"/>
    </location>
</feature>
<dbReference type="RefSeq" id="WP_118765667.1">
    <property type="nucleotide sequence ID" value="NZ_QWKP01000066.1"/>
</dbReference>
<dbReference type="EC" id="1.6.1.1" evidence="6"/>
<dbReference type="GO" id="GO:0005829">
    <property type="term" value="C:cytosol"/>
    <property type="evidence" value="ECO:0007669"/>
    <property type="project" value="TreeGrafter"/>
</dbReference>
<dbReference type="OrthoDB" id="9800167at2"/>
<dbReference type="SUPFAM" id="SSF51905">
    <property type="entry name" value="FAD/NAD(P)-binding domain"/>
    <property type="match status" value="1"/>
</dbReference>
<dbReference type="PANTHER" id="PTHR22912">
    <property type="entry name" value="DISULFIDE OXIDOREDUCTASE"/>
    <property type="match status" value="1"/>
</dbReference>
<name>A0A413RR55_9CELL</name>
<reference evidence="6 7" key="1">
    <citation type="submission" date="2018-08" db="EMBL/GenBank/DDBJ databases">
        <title>Cellulomonas rhizosphaerae sp. nov., a novel actinomycete isolated from soil.</title>
        <authorList>
            <person name="Tian Y."/>
        </authorList>
    </citation>
    <scope>NUCLEOTIDE SEQUENCE [LARGE SCALE GENOMIC DNA]</scope>
    <source>
        <strain evidence="6 7">NEAU-TCZ24</strain>
    </source>
</reference>
<dbReference type="EMBL" id="QWKP01000066">
    <property type="protein sequence ID" value="RHA44479.1"/>
    <property type="molecule type" value="Genomic_DNA"/>
</dbReference>
<dbReference type="Proteomes" id="UP000283374">
    <property type="component" value="Unassembled WGS sequence"/>
</dbReference>
<dbReference type="InterPro" id="IPR036188">
    <property type="entry name" value="FAD/NAD-bd_sf"/>
</dbReference>
<keyword evidence="6" id="KW-0560">Oxidoreductase</keyword>